<protein>
    <recommendedName>
        <fullName evidence="2 6">F-actin-capping protein subunit alpha</fullName>
    </recommendedName>
</protein>
<dbReference type="GO" id="GO:0030036">
    <property type="term" value="P:actin cytoskeleton organization"/>
    <property type="evidence" value="ECO:0007669"/>
    <property type="project" value="TreeGrafter"/>
</dbReference>
<evidence type="ECO:0000256" key="6">
    <source>
        <dbReference type="RuleBase" id="RU365077"/>
    </source>
</evidence>
<dbReference type="Proteomes" id="UP000449547">
    <property type="component" value="Unassembled WGS sequence"/>
</dbReference>
<dbReference type="VEuPathDB" id="FungiDB:DIURU_002865"/>
<organism evidence="7 8">
    <name type="scientific">Diutina rugosa</name>
    <name type="common">Yeast</name>
    <name type="synonym">Candida rugosa</name>
    <dbReference type="NCBI Taxonomy" id="5481"/>
    <lineage>
        <taxon>Eukaryota</taxon>
        <taxon>Fungi</taxon>
        <taxon>Dikarya</taxon>
        <taxon>Ascomycota</taxon>
        <taxon>Saccharomycotina</taxon>
        <taxon>Pichiomycetes</taxon>
        <taxon>Debaryomycetaceae</taxon>
        <taxon>Diutina</taxon>
    </lineage>
</organism>
<evidence type="ECO:0000256" key="4">
    <source>
        <dbReference type="ARBA" id="ARBA00023203"/>
    </source>
</evidence>
<dbReference type="Pfam" id="PF01267">
    <property type="entry name" value="F-actin_cap_A"/>
    <property type="match status" value="1"/>
</dbReference>
<keyword evidence="8" id="KW-1185">Reference proteome</keyword>
<dbReference type="InterPro" id="IPR017865">
    <property type="entry name" value="F-actin_cap_asu_CS"/>
</dbReference>
<dbReference type="GO" id="GO:0008290">
    <property type="term" value="C:F-actin capping protein complex"/>
    <property type="evidence" value="ECO:0007669"/>
    <property type="project" value="UniProtKB-UniRule"/>
</dbReference>
<name>A0A642UNS2_DIURU</name>
<dbReference type="GeneID" id="54781516"/>
<dbReference type="RefSeq" id="XP_034012396.1">
    <property type="nucleotide sequence ID" value="XM_034155563.1"/>
</dbReference>
<dbReference type="PROSITE" id="PS00749">
    <property type="entry name" value="F_ACTIN_CAPPING_A_2"/>
    <property type="match status" value="1"/>
</dbReference>
<dbReference type="SUPFAM" id="SSF90096">
    <property type="entry name" value="Subunits of heterodimeric actin filament capping protein Capz"/>
    <property type="match status" value="1"/>
</dbReference>
<evidence type="ECO:0000313" key="8">
    <source>
        <dbReference type="Proteomes" id="UP000449547"/>
    </source>
</evidence>
<gene>
    <name evidence="7" type="ORF">DIURU_002865</name>
</gene>
<comment type="subunit">
    <text evidence="6">Heterodimer of an alpha and a beta subunit.</text>
</comment>
<evidence type="ECO:0000256" key="3">
    <source>
        <dbReference type="ARBA" id="ARBA00022467"/>
    </source>
</evidence>
<evidence type="ECO:0000256" key="2">
    <source>
        <dbReference type="ARBA" id="ARBA00014038"/>
    </source>
</evidence>
<sequence length="241" mass="26589">MNKTVNELVSSAPPGELADVVEDLNVIIDNPAAISAAVDSYVEQGVVASGLIASKWNSHQGKYACHVNKKLYNVDGLKAIDIEDFETEGVDANLVNSLERYGEAHYPSTYAFTVVPGSTTEIVIIGQRNNLENYYSGQWKSHYSINGSKVVGEIAITIHYFEEGNVRMTFNEKVEGSGSDVVSVIEKIENDVTLKVVDKFTDLNQKSFKNLRRLLPVTRSKINWGKAIGNYRLGSDVVNKK</sequence>
<accession>A0A642UNS2</accession>
<keyword evidence="4 6" id="KW-0009">Actin-binding</keyword>
<dbReference type="OMA" id="VACIEDH"/>
<dbReference type="GO" id="GO:0051015">
    <property type="term" value="F:actin filament binding"/>
    <property type="evidence" value="ECO:0007669"/>
    <property type="project" value="TreeGrafter"/>
</dbReference>
<dbReference type="OrthoDB" id="340550at2759"/>
<evidence type="ECO:0000256" key="5">
    <source>
        <dbReference type="ARBA" id="ARBA00025389"/>
    </source>
</evidence>
<proteinExistence type="inferred from homology"/>
<dbReference type="InterPro" id="IPR037282">
    <property type="entry name" value="CapZ_alpha/beta"/>
</dbReference>
<keyword evidence="3 6" id="KW-0117">Actin capping</keyword>
<dbReference type="Gene3D" id="3.90.1150.210">
    <property type="entry name" value="F-actin capping protein, beta subunit"/>
    <property type="match status" value="1"/>
</dbReference>
<reference evidence="7 8" key="1">
    <citation type="submission" date="2019-07" db="EMBL/GenBank/DDBJ databases">
        <title>Genome assembly of two rare yeast pathogens: Diutina rugosa and Trichomonascus ciferrii.</title>
        <authorList>
            <person name="Mixao V."/>
            <person name="Saus E."/>
            <person name="Hansen A."/>
            <person name="Lass-Flor C."/>
            <person name="Gabaldon T."/>
        </authorList>
    </citation>
    <scope>NUCLEOTIDE SEQUENCE [LARGE SCALE GENOMIC DNA]</scope>
    <source>
        <strain evidence="7 8">CBS 613</strain>
    </source>
</reference>
<evidence type="ECO:0000313" key="7">
    <source>
        <dbReference type="EMBL" id="KAA8902411.1"/>
    </source>
</evidence>
<dbReference type="PRINTS" id="PR00191">
    <property type="entry name" value="FACTINCAPA"/>
</dbReference>
<dbReference type="InterPro" id="IPR042489">
    <property type="entry name" value="CapZ_alpha_1"/>
</dbReference>
<dbReference type="EMBL" id="SWFT01000090">
    <property type="protein sequence ID" value="KAA8902411.1"/>
    <property type="molecule type" value="Genomic_DNA"/>
</dbReference>
<evidence type="ECO:0000256" key="1">
    <source>
        <dbReference type="ARBA" id="ARBA00010479"/>
    </source>
</evidence>
<dbReference type="PANTHER" id="PTHR10653">
    <property type="entry name" value="F-ACTIN-CAPPING PROTEIN SUBUNIT ALPHA"/>
    <property type="match status" value="1"/>
</dbReference>
<dbReference type="InterPro" id="IPR042276">
    <property type="entry name" value="CapZ_alpha/beta_2"/>
</dbReference>
<dbReference type="AlphaFoldDB" id="A0A642UNS2"/>
<comment type="caution">
    <text evidence="7">The sequence shown here is derived from an EMBL/GenBank/DDBJ whole genome shotgun (WGS) entry which is preliminary data.</text>
</comment>
<dbReference type="GO" id="GO:0030479">
    <property type="term" value="C:actin cortical patch"/>
    <property type="evidence" value="ECO:0007669"/>
    <property type="project" value="TreeGrafter"/>
</dbReference>
<dbReference type="GO" id="GO:0051016">
    <property type="term" value="P:barbed-end actin filament capping"/>
    <property type="evidence" value="ECO:0007669"/>
    <property type="project" value="UniProtKB-UniRule"/>
</dbReference>
<dbReference type="Gene3D" id="3.30.1140.60">
    <property type="entry name" value="F-actin capping protein, alpha subunit"/>
    <property type="match status" value="1"/>
</dbReference>
<comment type="similarity">
    <text evidence="1 6">Belongs to the F-actin-capping protein alpha subunit family.</text>
</comment>
<comment type="function">
    <text evidence="5 6">F-actin-capping proteins bind in a Ca(2+)-independent manner to the fast growing ends of actin filaments (barbed end) thereby blocking the exchange of subunits at these ends. Unlike other capping proteins (such as gelsolin and severin), these proteins do not sever actin filaments.</text>
</comment>
<dbReference type="InterPro" id="IPR002189">
    <property type="entry name" value="CapZ_alpha"/>
</dbReference>
<dbReference type="PANTHER" id="PTHR10653:SF0">
    <property type="entry name" value="F-ACTIN-CAPPING PROTEIN SUBUNIT ALPHA"/>
    <property type="match status" value="1"/>
</dbReference>